<evidence type="ECO:0000313" key="2">
    <source>
        <dbReference type="EMBL" id="MBE6502659.1"/>
    </source>
</evidence>
<organism evidence="2 3">
    <name type="scientific">Methanobrevibacter thaueri</name>
    <dbReference type="NCBI Taxonomy" id="190975"/>
    <lineage>
        <taxon>Archaea</taxon>
        <taxon>Methanobacteriati</taxon>
        <taxon>Methanobacteriota</taxon>
        <taxon>Methanomada group</taxon>
        <taxon>Methanobacteria</taxon>
        <taxon>Methanobacteriales</taxon>
        <taxon>Methanobacteriaceae</taxon>
        <taxon>Methanobrevibacter</taxon>
    </lineage>
</organism>
<name>A0A8T3VCJ5_9EURY</name>
<gene>
    <name evidence="2" type="ORF">E7Z79_09515</name>
</gene>
<sequence>SCLEDLVVPNLKLGTYIVTGTFEGDSYYTNKSRVNSSAITVTKGEPNIDIDLENITGSTPSITVRLPADATGNVTLYVNGQVIQVVNVVNGSAVVNVTGLKPSNNTVTVVYSGDGNYSSVNKSAVVKNNASIISSDMTRGYNSGLDYTATLFDAEGFPLANAKVTVKVDTNTYTVQTDSNGVLRLNNKLAVGNHAIVIINPVTGEYKLNNLKIAARITGNKNVKIFFADNSKYTVRIVGDDGNYVGAGEVVKMNVGGKTYSVKTDKNGYATLKLSLKVKKHTITITYKGFTTKNTVTVKSVVKPVKKLVKLNKKSKYLKIKVKLKGKKVLKKKRVYMKFKGKTYKAKTNKKGIATFKVPKKVTKKLKKGKKYKATFTYKVKANGKTLKNTAKCYVKRYR</sequence>
<accession>A0A8T3VCJ5</accession>
<reference evidence="2" key="1">
    <citation type="submission" date="2019-04" db="EMBL/GenBank/DDBJ databases">
        <title>Evolution of Biomass-Degrading Anaerobic Consortia Revealed by Metagenomics.</title>
        <authorList>
            <person name="Peng X."/>
        </authorList>
    </citation>
    <scope>NUCLEOTIDE SEQUENCE</scope>
    <source>
        <strain evidence="2">SIG18</strain>
    </source>
</reference>
<dbReference type="Gene3D" id="2.60.40.10">
    <property type="entry name" value="Immunoglobulins"/>
    <property type="match status" value="1"/>
</dbReference>
<dbReference type="Pfam" id="PF16640">
    <property type="entry name" value="Big_3_5"/>
    <property type="match status" value="1"/>
</dbReference>
<dbReference type="Proteomes" id="UP000783037">
    <property type="component" value="Unassembled WGS sequence"/>
</dbReference>
<dbReference type="InterPro" id="IPR013783">
    <property type="entry name" value="Ig-like_fold"/>
</dbReference>
<evidence type="ECO:0000313" key="3">
    <source>
        <dbReference type="Proteomes" id="UP000783037"/>
    </source>
</evidence>
<protein>
    <submittedName>
        <fullName evidence="2">Ig-like domain repeat protein</fullName>
    </submittedName>
</protein>
<feature type="domain" description="Bacterial Ig-like" evidence="1">
    <location>
        <begin position="56"/>
        <end position="125"/>
    </location>
</feature>
<dbReference type="EMBL" id="SUTK01000098">
    <property type="protein sequence ID" value="MBE6502659.1"/>
    <property type="molecule type" value="Genomic_DNA"/>
</dbReference>
<dbReference type="RefSeq" id="WP_303739725.1">
    <property type="nucleotide sequence ID" value="NZ_SUTK01000098.1"/>
</dbReference>
<feature type="non-terminal residue" evidence="2">
    <location>
        <position position="1"/>
    </location>
</feature>
<dbReference type="InterPro" id="IPR032109">
    <property type="entry name" value="Big_3_5"/>
</dbReference>
<dbReference type="AlphaFoldDB" id="A0A8T3VCJ5"/>
<evidence type="ECO:0000259" key="1">
    <source>
        <dbReference type="Pfam" id="PF16640"/>
    </source>
</evidence>
<comment type="caution">
    <text evidence="2">The sequence shown here is derived from an EMBL/GenBank/DDBJ whole genome shotgun (WGS) entry which is preliminary data.</text>
</comment>
<proteinExistence type="predicted"/>